<gene>
    <name evidence="1" type="ORF">CUZ56_02686</name>
</gene>
<dbReference type="Proteomes" id="UP000286947">
    <property type="component" value="Unassembled WGS sequence"/>
</dbReference>
<reference evidence="1 2" key="1">
    <citation type="submission" date="2018-01" db="EMBL/GenBank/DDBJ databases">
        <title>Saezia sanguinis gen. nov., sp. nov., in the order Burkholderiales isolated from human blood.</title>
        <authorList>
            <person name="Medina-Pascual M.J."/>
            <person name="Valdezate S."/>
            <person name="Monzon S."/>
            <person name="Cuesta I."/>
            <person name="Carrasco G."/>
            <person name="Villalon P."/>
            <person name="Saez-Nieto J.A."/>
        </authorList>
    </citation>
    <scope>NUCLEOTIDE SEQUENCE [LARGE SCALE GENOMIC DNA]</scope>
    <source>
        <strain evidence="1 2">CNM695-12</strain>
    </source>
</reference>
<evidence type="ECO:0000313" key="1">
    <source>
        <dbReference type="EMBL" id="RUS65841.1"/>
    </source>
</evidence>
<comment type="caution">
    <text evidence="1">The sequence shown here is derived from an EMBL/GenBank/DDBJ whole genome shotgun (WGS) entry which is preliminary data.</text>
</comment>
<protein>
    <submittedName>
        <fullName evidence="1">Uncharacterized protein</fullName>
    </submittedName>
</protein>
<dbReference type="AlphaFoldDB" id="A0A433SAS6"/>
<accession>A0A433SAS6</accession>
<dbReference type="EMBL" id="PQSP01000009">
    <property type="protein sequence ID" value="RUS65841.1"/>
    <property type="molecule type" value="Genomic_DNA"/>
</dbReference>
<name>A0A433SAS6_9BURK</name>
<organism evidence="1 2">
    <name type="scientific">Saezia sanguinis</name>
    <dbReference type="NCBI Taxonomy" id="1965230"/>
    <lineage>
        <taxon>Bacteria</taxon>
        <taxon>Pseudomonadati</taxon>
        <taxon>Pseudomonadota</taxon>
        <taxon>Betaproteobacteria</taxon>
        <taxon>Burkholderiales</taxon>
        <taxon>Saeziaceae</taxon>
        <taxon>Saezia</taxon>
    </lineage>
</organism>
<keyword evidence="2" id="KW-1185">Reference proteome</keyword>
<proteinExistence type="predicted"/>
<evidence type="ECO:0000313" key="2">
    <source>
        <dbReference type="Proteomes" id="UP000286947"/>
    </source>
</evidence>
<sequence length="94" mass="10417">MTPAVSLPPPRMLMVPSPPLPEPKMIFVLLFAVKPAPSIVRVPLPPSVPIEAEPLSKDRVDMPMFWLSMLLPWPSRLTTPSEPAPEPMFKPPLT</sequence>